<dbReference type="EMBL" id="CCKQ01014168">
    <property type="protein sequence ID" value="CDW85918.1"/>
    <property type="molecule type" value="Genomic_DNA"/>
</dbReference>
<protein>
    <submittedName>
        <fullName evidence="4">Kelch motif family protein</fullName>
    </submittedName>
</protein>
<evidence type="ECO:0000256" key="2">
    <source>
        <dbReference type="ARBA" id="ARBA00022737"/>
    </source>
</evidence>
<evidence type="ECO:0000256" key="1">
    <source>
        <dbReference type="ARBA" id="ARBA00022441"/>
    </source>
</evidence>
<dbReference type="Gene3D" id="2.120.10.80">
    <property type="entry name" value="Kelch-type beta propeller"/>
    <property type="match status" value="2"/>
</dbReference>
<name>A0A078AYS3_STYLE</name>
<feature type="compositionally biased region" description="Basic and acidic residues" evidence="3">
    <location>
        <begin position="283"/>
        <end position="296"/>
    </location>
</feature>
<reference evidence="4 5" key="1">
    <citation type="submission" date="2014-06" db="EMBL/GenBank/DDBJ databases">
        <authorList>
            <person name="Swart Estienne"/>
        </authorList>
    </citation>
    <scope>NUCLEOTIDE SEQUENCE [LARGE SCALE GENOMIC DNA]</scope>
    <source>
        <strain evidence="4 5">130c</strain>
    </source>
</reference>
<keyword evidence="1" id="KW-0880">Kelch repeat</keyword>
<keyword evidence="2" id="KW-0677">Repeat</keyword>
<dbReference type="Proteomes" id="UP000039865">
    <property type="component" value="Unassembled WGS sequence"/>
</dbReference>
<dbReference type="AlphaFoldDB" id="A0A078AYS3"/>
<dbReference type="Pfam" id="PF24681">
    <property type="entry name" value="Kelch_KLHDC2_KLHL20_DRC7"/>
    <property type="match status" value="2"/>
</dbReference>
<dbReference type="OMA" id="VNDEANM"/>
<feature type="region of interest" description="Disordered" evidence="3">
    <location>
        <begin position="273"/>
        <end position="296"/>
    </location>
</feature>
<proteinExistence type="predicted"/>
<dbReference type="PANTHER" id="PTHR46093">
    <property type="entry name" value="ACYL-COA-BINDING DOMAIN-CONTAINING PROTEIN 5"/>
    <property type="match status" value="1"/>
</dbReference>
<organism evidence="4 5">
    <name type="scientific">Stylonychia lemnae</name>
    <name type="common">Ciliate</name>
    <dbReference type="NCBI Taxonomy" id="5949"/>
    <lineage>
        <taxon>Eukaryota</taxon>
        <taxon>Sar</taxon>
        <taxon>Alveolata</taxon>
        <taxon>Ciliophora</taxon>
        <taxon>Intramacronucleata</taxon>
        <taxon>Spirotrichea</taxon>
        <taxon>Stichotrichia</taxon>
        <taxon>Sporadotrichida</taxon>
        <taxon>Oxytrichidae</taxon>
        <taxon>Stylonychinae</taxon>
        <taxon>Stylonychia</taxon>
    </lineage>
</organism>
<accession>A0A078AYS3</accession>
<dbReference type="PANTHER" id="PTHR46093:SF18">
    <property type="entry name" value="FIBRONECTIN TYPE-III DOMAIN-CONTAINING PROTEIN"/>
    <property type="match status" value="1"/>
</dbReference>
<feature type="region of interest" description="Disordered" evidence="3">
    <location>
        <begin position="172"/>
        <end position="204"/>
    </location>
</feature>
<keyword evidence="5" id="KW-1185">Reference proteome</keyword>
<dbReference type="InterPro" id="IPR015915">
    <property type="entry name" value="Kelch-typ_b-propeller"/>
</dbReference>
<gene>
    <name evidence="4" type="primary">Contig11063.g11831</name>
    <name evidence="4" type="ORF">STYLEM_15008</name>
</gene>
<dbReference type="InParanoid" id="A0A078AYS3"/>
<dbReference type="SUPFAM" id="SSF117281">
    <property type="entry name" value="Kelch motif"/>
    <property type="match status" value="1"/>
</dbReference>
<sequence>MTEDSLLMSDISKRPQTQAQQLNNAKRRTSFIRKAIDQQFKPVIVTHKEDLYDLLNKSQVVQSPKSASNKYLQIQMRCSSALDSNSYKQLNKVLNKSLLQSQQKLFQDEMEEHFGFQNRIKSNIESNLMKKINSKSKDEWFKIKGPKVSEKQLDLGQQLKNLDRLISEQDPGEILDQQSQRKNNKHGHGDKNKGSNFSMTTQGNLFSASSNQDLTRSFKNLQRNLGGSDIISSFKEQRRQQLIKDMSCITPTHLKLIRDKLFIEEKDKHFQQRLQSGVGSPMEESKGKLSEDQKDKEIETEKNWRYKHKQYINDTQSLLYRNTKVIEQMGQAIDQNKELLKNLLSSSKRNIKVHKSQQISPRKNYQSYMDQTVSSQGHDQKIKVVIDAFNDEIHITSKSRENLIKKVMRSSKKKFQQQFQLQIQQAKTRPKEFQRKLSIKVEKFEAGLLQNAADPTRQNSSPRKGSHIVHLYNKGAECMSPLQPRGIGNYLRKSSNIREVSQRREKKDKELQSKLLKLSNMGDQNSQNKLQKRSIKSNAEMNIKTVLLTKEYQFGFNANDQPIILISQESDEQSKHDDNLRYVNQQFDQWSRMSEPVFSGNCRSEINLVDQKKLSRPTSTLNKFELDILNEYKQNIERLEQGKIQKGLWETKQCIGTLPDSRESCSMVSVGKDIYLYGGYGRELFDDIRLLQPMANQWKWTLIKQNINSQGQRLTATQILHTAHPGPRYAITMRRFQKNLILFGGGGLYVQSIKTRQCYNDIKYFDTQEKQWFKDQRGLKGNYVPQKRLHHSGDILGCIFAIYGGFNTELKKVLNDLILFDVVENSWITASVKYPTMDTPIGPRAEHSFTTILNHKSELFKPIRWDRQLWTNQNLQKEFRVQNLQAFSKSYFKYGFFLYGGYSSKAEEALGDLWLLQPDCDLNNQIVSTTQCYDNNESSYKDYKLNLKAYNITSIVKGTPPLARYGHQALSITKGKYLIIIGGRNNSIYKKLNNIALNDICLFNTQSFEWETLAIFGSIPASRWNHSLISIQDNKLLLFGGVNTHSYMNSQIFCFEFGSEAVENFKQKAKEIMDGLKHRAKQLSLQFK</sequence>
<evidence type="ECO:0000256" key="3">
    <source>
        <dbReference type="SAM" id="MobiDB-lite"/>
    </source>
</evidence>
<feature type="region of interest" description="Disordered" evidence="3">
    <location>
        <begin position="1"/>
        <end position="25"/>
    </location>
</feature>
<evidence type="ECO:0000313" key="4">
    <source>
        <dbReference type="EMBL" id="CDW85918.1"/>
    </source>
</evidence>
<feature type="compositionally biased region" description="Polar residues" evidence="3">
    <location>
        <begin position="14"/>
        <end position="24"/>
    </location>
</feature>
<dbReference type="OrthoDB" id="289745at2759"/>
<evidence type="ECO:0000313" key="5">
    <source>
        <dbReference type="Proteomes" id="UP000039865"/>
    </source>
</evidence>